<dbReference type="VEuPathDB" id="FungiDB:CC77DRAFT_1015905"/>
<name>A0A4Q4M8G6_ALTAL</name>
<evidence type="ECO:0000313" key="1">
    <source>
        <dbReference type="EMBL" id="RYN45658.1"/>
    </source>
</evidence>
<comment type="caution">
    <text evidence="1">The sequence shown here is derived from an EMBL/GenBank/DDBJ whole genome shotgun (WGS) entry which is preliminary data.</text>
</comment>
<protein>
    <recommendedName>
        <fullName evidence="3">UspA domain-containing protein</fullName>
    </recommendedName>
</protein>
<proteinExistence type="predicted"/>
<dbReference type="Proteomes" id="UP000291422">
    <property type="component" value="Unassembled WGS sequence"/>
</dbReference>
<dbReference type="EMBL" id="PDXD01000482">
    <property type="protein sequence ID" value="RYN45658.1"/>
    <property type="molecule type" value="Genomic_DNA"/>
</dbReference>
<reference evidence="2" key="1">
    <citation type="journal article" date="2019" name="bioRxiv">
        <title>Genomics, evolutionary history and diagnostics of the Alternaria alternata species group including apple and Asian pear pathotypes.</title>
        <authorList>
            <person name="Armitage A.D."/>
            <person name="Cockerton H.M."/>
            <person name="Sreenivasaprasad S."/>
            <person name="Woodhall J.W."/>
            <person name="Lane C.R."/>
            <person name="Harrison R.J."/>
            <person name="Clarkson J.P."/>
        </authorList>
    </citation>
    <scope>NUCLEOTIDE SEQUENCE [LARGE SCALE GENOMIC DNA]</scope>
    <source>
        <strain evidence="2">FERA 1177</strain>
    </source>
</reference>
<sequence length="161" mass="17336">NGRDKAVTVPVADRSYHIFFPYFGGKDDMTALNLVLQLAENLHVTATVVHFNGAEAVLCTPISRKQDTAFFASHRASLPLAQADRVIFETVVSEEPVADVIARARTEIEQSLHSAGDLIVLGMNVARNRVLERKGTASTLGVLADRVLEGKLGASVLVVKA</sequence>
<organism evidence="1 2">
    <name type="scientific">Alternaria alternata</name>
    <name type="common">Alternaria rot fungus</name>
    <name type="synonym">Torula alternata</name>
    <dbReference type="NCBI Taxonomy" id="5599"/>
    <lineage>
        <taxon>Eukaryota</taxon>
        <taxon>Fungi</taxon>
        <taxon>Dikarya</taxon>
        <taxon>Ascomycota</taxon>
        <taxon>Pezizomycotina</taxon>
        <taxon>Dothideomycetes</taxon>
        <taxon>Pleosporomycetidae</taxon>
        <taxon>Pleosporales</taxon>
        <taxon>Pleosporineae</taxon>
        <taxon>Pleosporaceae</taxon>
        <taxon>Alternaria</taxon>
        <taxon>Alternaria sect. Alternaria</taxon>
        <taxon>Alternaria alternata complex</taxon>
    </lineage>
</organism>
<dbReference type="AlphaFoldDB" id="A0A4Q4M8G6"/>
<feature type="non-terminal residue" evidence="1">
    <location>
        <position position="1"/>
    </location>
</feature>
<evidence type="ECO:0000313" key="2">
    <source>
        <dbReference type="Proteomes" id="UP000291422"/>
    </source>
</evidence>
<accession>A0A4Q4M8G6</accession>
<gene>
    <name evidence="1" type="ORF">AA0117_g13504</name>
</gene>
<evidence type="ECO:0008006" key="3">
    <source>
        <dbReference type="Google" id="ProtNLM"/>
    </source>
</evidence>